<reference evidence="3 4" key="1">
    <citation type="journal article" date="2018" name="New Phytol.">
        <title>Phylogenomics of Endogonaceae and evolution of mycorrhizas within Mucoromycota.</title>
        <authorList>
            <person name="Chang Y."/>
            <person name="Desiro A."/>
            <person name="Na H."/>
            <person name="Sandor L."/>
            <person name="Lipzen A."/>
            <person name="Clum A."/>
            <person name="Barry K."/>
            <person name="Grigoriev I.V."/>
            <person name="Martin F.M."/>
            <person name="Stajich J.E."/>
            <person name="Smith M.E."/>
            <person name="Bonito G."/>
            <person name="Spatafora J.W."/>
        </authorList>
    </citation>
    <scope>NUCLEOTIDE SEQUENCE [LARGE SCALE GENOMIC DNA]</scope>
    <source>
        <strain evidence="3 4">GMNB39</strain>
    </source>
</reference>
<evidence type="ECO:0000313" key="3">
    <source>
        <dbReference type="EMBL" id="RUP50383.1"/>
    </source>
</evidence>
<keyword evidence="4" id="KW-1185">Reference proteome</keyword>
<dbReference type="PROSITE" id="PS50141">
    <property type="entry name" value="A_DEAMIN_EDITASE"/>
    <property type="match status" value="1"/>
</dbReference>
<dbReference type="SMART" id="SM00552">
    <property type="entry name" value="ADEAMc"/>
    <property type="match status" value="1"/>
</dbReference>
<feature type="domain" description="A to I editase" evidence="2">
    <location>
        <begin position="70"/>
        <end position="530"/>
    </location>
</feature>
<comment type="caution">
    <text evidence="3">The sequence shown here is derived from an EMBL/GenBank/DDBJ whole genome shotgun (WGS) entry which is preliminary data.</text>
</comment>
<evidence type="ECO:0000313" key="4">
    <source>
        <dbReference type="Proteomes" id="UP000268093"/>
    </source>
</evidence>
<feature type="compositionally biased region" description="Basic and acidic residues" evidence="1">
    <location>
        <begin position="242"/>
        <end position="268"/>
    </location>
</feature>
<dbReference type="PANTHER" id="PTHR10910:SF62">
    <property type="entry name" value="AT07585P-RELATED"/>
    <property type="match status" value="1"/>
</dbReference>
<protein>
    <recommendedName>
        <fullName evidence="2">A to I editase domain-containing protein</fullName>
    </recommendedName>
</protein>
<dbReference type="GO" id="GO:0006396">
    <property type="term" value="P:RNA processing"/>
    <property type="evidence" value="ECO:0007669"/>
    <property type="project" value="InterPro"/>
</dbReference>
<dbReference type="InterPro" id="IPR002466">
    <property type="entry name" value="A_deamin"/>
</dbReference>
<feature type="compositionally biased region" description="Basic and acidic residues" evidence="1">
    <location>
        <begin position="126"/>
        <end position="140"/>
    </location>
</feature>
<name>A0A433DHQ2_9FUNG</name>
<dbReference type="GO" id="GO:0006382">
    <property type="term" value="P:adenosine to inosine editing"/>
    <property type="evidence" value="ECO:0007669"/>
    <property type="project" value="TreeGrafter"/>
</dbReference>
<evidence type="ECO:0000256" key="1">
    <source>
        <dbReference type="SAM" id="MobiDB-lite"/>
    </source>
</evidence>
<feature type="region of interest" description="Disordered" evidence="1">
    <location>
        <begin position="217"/>
        <end position="270"/>
    </location>
</feature>
<dbReference type="GO" id="GO:0005730">
    <property type="term" value="C:nucleolus"/>
    <property type="evidence" value="ECO:0007669"/>
    <property type="project" value="TreeGrafter"/>
</dbReference>
<feature type="region of interest" description="Disordered" evidence="1">
    <location>
        <begin position="119"/>
        <end position="140"/>
    </location>
</feature>
<evidence type="ECO:0000259" key="2">
    <source>
        <dbReference type="PROSITE" id="PS50141"/>
    </source>
</evidence>
<dbReference type="GO" id="GO:0005737">
    <property type="term" value="C:cytoplasm"/>
    <property type="evidence" value="ECO:0007669"/>
    <property type="project" value="TreeGrafter"/>
</dbReference>
<dbReference type="AlphaFoldDB" id="A0A433DHQ2"/>
<dbReference type="GO" id="GO:0003725">
    <property type="term" value="F:double-stranded RNA binding"/>
    <property type="evidence" value="ECO:0007669"/>
    <property type="project" value="TreeGrafter"/>
</dbReference>
<gene>
    <name evidence="3" type="ORF">BC936DRAFT_139393</name>
</gene>
<proteinExistence type="predicted"/>
<dbReference type="PANTHER" id="PTHR10910">
    <property type="entry name" value="EUKARYOTE SPECIFIC DSRNA BINDING PROTEIN"/>
    <property type="match status" value="1"/>
</dbReference>
<dbReference type="GO" id="GO:0003726">
    <property type="term" value="F:double-stranded RNA adenosine deaminase activity"/>
    <property type="evidence" value="ECO:0007669"/>
    <property type="project" value="TreeGrafter"/>
</dbReference>
<sequence>MAAVTSSQPPYLTDPLFADKLADACFAQYNRISKQGKPLVHPTKAEWTVLAGIVAVQTTDDGEYTMQVVSLGTGLKCLPFSKLSPQGDLVNDAHAEVVARRGFVKYLLQQLFRTSKEEGPTMFRLSSDEERTANPDKDDNTPLFVLLHPNVSFHMYISQSPCGDASMTPLAQSQSVESADAFLGGPKRQRAAETVGQSSAIERLSGHTFARKRMRVEETEAGEEEGGRGWKVEGGGEDVGEVEAREEGVGEGMEEKRMEGDGLGDKGVRLKRGRTGYDSLGILRTKPGRNGRFIWSSSLSRPCFEHPLSPAHCPGRLDSEPTLSMSCSDKLARWNVLGLQSALLSNLIHPLYLASVVVGDMYDEGSLRRALHGRLEGLSGPPHQYSLHAPHVLHTGRIFASSKAGLLESFAEGNIVACGTAVSWTAASPTSEAIVHGRKQGAKKDKAGGYSPKTRSTISKICLFQRFVEVLKLCPEETLPPSLVPLVQSPLTITYRAAKHAARGYQAAKRRLLEQRFSGWVLSPDELEIFDVEGTTVKVGGGGEELGGR</sequence>
<organism evidence="3 4">
    <name type="scientific">Jimgerdemannia flammicorona</name>
    <dbReference type="NCBI Taxonomy" id="994334"/>
    <lineage>
        <taxon>Eukaryota</taxon>
        <taxon>Fungi</taxon>
        <taxon>Fungi incertae sedis</taxon>
        <taxon>Mucoromycota</taxon>
        <taxon>Mucoromycotina</taxon>
        <taxon>Endogonomycetes</taxon>
        <taxon>Endogonales</taxon>
        <taxon>Endogonaceae</taxon>
        <taxon>Jimgerdemannia</taxon>
    </lineage>
</organism>
<dbReference type="Pfam" id="PF02137">
    <property type="entry name" value="A_deamin"/>
    <property type="match status" value="1"/>
</dbReference>
<dbReference type="GO" id="GO:0008251">
    <property type="term" value="F:tRNA-specific adenosine deaminase activity"/>
    <property type="evidence" value="ECO:0007669"/>
    <property type="project" value="TreeGrafter"/>
</dbReference>
<dbReference type="Proteomes" id="UP000268093">
    <property type="component" value="Unassembled WGS sequence"/>
</dbReference>
<dbReference type="OrthoDB" id="10268011at2759"/>
<dbReference type="EMBL" id="RBNI01001492">
    <property type="protein sequence ID" value="RUP50383.1"/>
    <property type="molecule type" value="Genomic_DNA"/>
</dbReference>
<accession>A0A433DHQ2</accession>